<reference evidence="2" key="1">
    <citation type="journal article" date="2016" name="Insect Biochem. Mol. Biol.">
        <title>Multifaceted biological insights from a draft genome sequence of the tobacco hornworm moth, Manduca sexta.</title>
        <authorList>
            <person name="Kanost M.R."/>
            <person name="Arrese E.L."/>
            <person name="Cao X."/>
            <person name="Chen Y.R."/>
            <person name="Chellapilla S."/>
            <person name="Goldsmith M.R."/>
            <person name="Grosse-Wilde E."/>
            <person name="Heckel D.G."/>
            <person name="Herndon N."/>
            <person name="Jiang H."/>
            <person name="Papanicolaou A."/>
            <person name="Qu J."/>
            <person name="Soulages J.L."/>
            <person name="Vogel H."/>
            <person name="Walters J."/>
            <person name="Waterhouse R.M."/>
            <person name="Ahn S.J."/>
            <person name="Almeida F.C."/>
            <person name="An C."/>
            <person name="Aqrawi P."/>
            <person name="Bretschneider A."/>
            <person name="Bryant W.B."/>
            <person name="Bucks S."/>
            <person name="Chao H."/>
            <person name="Chevignon G."/>
            <person name="Christen J.M."/>
            <person name="Clarke D.F."/>
            <person name="Dittmer N.T."/>
            <person name="Ferguson L.C.F."/>
            <person name="Garavelou S."/>
            <person name="Gordon K.H.J."/>
            <person name="Gunaratna R.T."/>
            <person name="Han Y."/>
            <person name="Hauser F."/>
            <person name="He Y."/>
            <person name="Heidel-Fischer H."/>
            <person name="Hirsh A."/>
            <person name="Hu Y."/>
            <person name="Jiang H."/>
            <person name="Kalra D."/>
            <person name="Klinner C."/>
            <person name="Konig C."/>
            <person name="Kovar C."/>
            <person name="Kroll A.R."/>
            <person name="Kuwar S.S."/>
            <person name="Lee S.L."/>
            <person name="Lehman R."/>
            <person name="Li K."/>
            <person name="Li Z."/>
            <person name="Liang H."/>
            <person name="Lovelace S."/>
            <person name="Lu Z."/>
            <person name="Mansfield J.H."/>
            <person name="McCulloch K.J."/>
            <person name="Mathew T."/>
            <person name="Morton B."/>
            <person name="Muzny D.M."/>
            <person name="Neunemann D."/>
            <person name="Ongeri F."/>
            <person name="Pauchet Y."/>
            <person name="Pu L.L."/>
            <person name="Pyrousis I."/>
            <person name="Rao X.J."/>
            <person name="Redding A."/>
            <person name="Roesel C."/>
            <person name="Sanchez-Gracia A."/>
            <person name="Schaack S."/>
            <person name="Shukla A."/>
            <person name="Tetreau G."/>
            <person name="Wang Y."/>
            <person name="Xiong G.H."/>
            <person name="Traut W."/>
            <person name="Walsh T.K."/>
            <person name="Worley K.C."/>
            <person name="Wu D."/>
            <person name="Wu W."/>
            <person name="Wu Y.Q."/>
            <person name="Zhang X."/>
            <person name="Zou Z."/>
            <person name="Zucker H."/>
            <person name="Briscoe A.D."/>
            <person name="Burmester T."/>
            <person name="Clem R.J."/>
            <person name="Feyereisen R."/>
            <person name="Grimmelikhuijzen C.J.P."/>
            <person name="Hamodrakas S.J."/>
            <person name="Hansson B.S."/>
            <person name="Huguet E."/>
            <person name="Jermiin L.S."/>
            <person name="Lan Q."/>
            <person name="Lehman H.K."/>
            <person name="Lorenzen M."/>
            <person name="Merzendorfer H."/>
            <person name="Michalopoulos I."/>
            <person name="Morton D.B."/>
            <person name="Muthukrishnan S."/>
            <person name="Oakeshott J.G."/>
            <person name="Palmer W."/>
            <person name="Park Y."/>
            <person name="Passarelli A.L."/>
            <person name="Rozas J."/>
            <person name="Schwartz L.M."/>
            <person name="Smith W."/>
            <person name="Southgate A."/>
            <person name="Vilcinskas A."/>
            <person name="Vogt R."/>
            <person name="Wang P."/>
            <person name="Werren J."/>
            <person name="Yu X.Q."/>
            <person name="Zhou J.J."/>
            <person name="Brown S.J."/>
            <person name="Scherer S.E."/>
            <person name="Richards S."/>
            <person name="Blissard G.W."/>
        </authorList>
    </citation>
    <scope>NUCLEOTIDE SEQUENCE</scope>
</reference>
<sequence length="226" mass="25894">MSKRKSNKSIADVDVPDLKEAVIECVRFIVCREGSKIPIKRAEVVKHLETTCSTPSNLVNKVVLEANNTLKRVYGYKLIQIEKKSDPKYIIVLDEDCESLDSSTLDQDQRRLLISALLHIFMSGGPVKEDDMWMFLSEAGVLDENDYAGRKIMTKTFTRQMYLTYTKVGDGDMARTVFDWGQRATEELPKMYLLKKMAEVSLSISLNYKSLVNSYGYIEVKDYYIL</sequence>
<dbReference type="AlphaFoldDB" id="A0A921YWY2"/>
<accession>A0A921YWY2</accession>
<gene>
    <name evidence="2" type="ORF">O3G_MSEX004990</name>
</gene>
<dbReference type="PANTHER" id="PTHR11736">
    <property type="entry name" value="MELANOMA-ASSOCIATED ANTIGEN MAGE ANTIGEN"/>
    <property type="match status" value="1"/>
</dbReference>
<feature type="domain" description="MAGE" evidence="1">
    <location>
        <begin position="18"/>
        <end position="201"/>
    </location>
</feature>
<comment type="caution">
    <text evidence="2">The sequence shown here is derived from an EMBL/GenBank/DDBJ whole genome shotgun (WGS) entry which is preliminary data.</text>
</comment>
<dbReference type="Pfam" id="PF01454">
    <property type="entry name" value="MAGE"/>
    <property type="match status" value="2"/>
</dbReference>
<dbReference type="PROSITE" id="PS50838">
    <property type="entry name" value="MAGE"/>
    <property type="match status" value="1"/>
</dbReference>
<protein>
    <recommendedName>
        <fullName evidence="1">MAGE domain-containing protein</fullName>
    </recommendedName>
</protein>
<evidence type="ECO:0000313" key="2">
    <source>
        <dbReference type="EMBL" id="KAG6447481.1"/>
    </source>
</evidence>
<dbReference type="InterPro" id="IPR037445">
    <property type="entry name" value="MAGE"/>
</dbReference>
<keyword evidence="3" id="KW-1185">Reference proteome</keyword>
<dbReference type="InterPro" id="IPR002190">
    <property type="entry name" value="MHD_dom"/>
</dbReference>
<dbReference type="Proteomes" id="UP000791440">
    <property type="component" value="Unassembled WGS sequence"/>
</dbReference>
<proteinExistence type="predicted"/>
<name>A0A921YWY2_MANSE</name>
<evidence type="ECO:0000259" key="1">
    <source>
        <dbReference type="PROSITE" id="PS50838"/>
    </source>
</evidence>
<dbReference type="SMART" id="SM01373">
    <property type="entry name" value="MAGE"/>
    <property type="match status" value="1"/>
</dbReference>
<organism evidence="2 3">
    <name type="scientific">Manduca sexta</name>
    <name type="common">Tobacco hawkmoth</name>
    <name type="synonym">Tobacco hornworm</name>
    <dbReference type="NCBI Taxonomy" id="7130"/>
    <lineage>
        <taxon>Eukaryota</taxon>
        <taxon>Metazoa</taxon>
        <taxon>Ecdysozoa</taxon>
        <taxon>Arthropoda</taxon>
        <taxon>Hexapoda</taxon>
        <taxon>Insecta</taxon>
        <taxon>Pterygota</taxon>
        <taxon>Neoptera</taxon>
        <taxon>Endopterygota</taxon>
        <taxon>Lepidoptera</taxon>
        <taxon>Glossata</taxon>
        <taxon>Ditrysia</taxon>
        <taxon>Bombycoidea</taxon>
        <taxon>Sphingidae</taxon>
        <taxon>Sphinginae</taxon>
        <taxon>Sphingini</taxon>
        <taxon>Manduca</taxon>
    </lineage>
</organism>
<dbReference type="EMBL" id="JH668345">
    <property type="protein sequence ID" value="KAG6447481.1"/>
    <property type="molecule type" value="Genomic_DNA"/>
</dbReference>
<reference evidence="2" key="2">
    <citation type="submission" date="2020-12" db="EMBL/GenBank/DDBJ databases">
        <authorList>
            <person name="Kanost M."/>
        </authorList>
    </citation>
    <scope>NUCLEOTIDE SEQUENCE</scope>
</reference>
<dbReference type="PANTHER" id="PTHR11736:SF14">
    <property type="entry name" value="NSE3 HOMOLOG, SMC5-SMC6 COMPLEX COMPONENT"/>
    <property type="match status" value="1"/>
</dbReference>
<dbReference type="GO" id="GO:0005634">
    <property type="term" value="C:nucleus"/>
    <property type="evidence" value="ECO:0007669"/>
    <property type="project" value="TreeGrafter"/>
</dbReference>
<evidence type="ECO:0000313" key="3">
    <source>
        <dbReference type="Proteomes" id="UP000791440"/>
    </source>
</evidence>